<evidence type="ECO:0000256" key="1">
    <source>
        <dbReference type="ARBA" id="ARBA00004141"/>
    </source>
</evidence>
<evidence type="ECO:0000256" key="2">
    <source>
        <dbReference type="ARBA" id="ARBA00022692"/>
    </source>
</evidence>
<reference evidence="8" key="1">
    <citation type="journal article" date="2012" name="MBio">
        <title>Comparative genome analysis of Trichophyton rubrum and related dermatophytes reveals candidate genes involved in infection.</title>
        <authorList>
            <person name="Martinez D.A."/>
            <person name="Oliver B.G."/>
            <person name="Graeser Y."/>
            <person name="Goldberg J.M."/>
            <person name="Li W."/>
            <person name="Martinez-Rossi N.M."/>
            <person name="Monod M."/>
            <person name="Shelest E."/>
            <person name="Barton R.C."/>
            <person name="Birch E."/>
            <person name="Brakhage A.A."/>
            <person name="Chen Z."/>
            <person name="Gurr S.J."/>
            <person name="Heiman D."/>
            <person name="Heitman J."/>
            <person name="Kosti I."/>
            <person name="Rossi A."/>
            <person name="Saif S."/>
            <person name="Samalova M."/>
            <person name="Saunders C.W."/>
            <person name="Shea T."/>
            <person name="Summerbell R.C."/>
            <person name="Xu J."/>
            <person name="Young S."/>
            <person name="Zeng Q."/>
            <person name="Birren B.W."/>
            <person name="Cuomo C.A."/>
            <person name="White T.C."/>
        </authorList>
    </citation>
    <scope>NUCLEOTIDE SEQUENCE [LARGE SCALE GENOMIC DNA]</scope>
    <source>
        <strain evidence="8">ATCC MYA-4605 / CBS 113480</strain>
    </source>
</reference>
<feature type="transmembrane region" description="Helical" evidence="5">
    <location>
        <begin position="411"/>
        <end position="430"/>
    </location>
</feature>
<dbReference type="PROSITE" id="PS50850">
    <property type="entry name" value="MFS"/>
    <property type="match status" value="1"/>
</dbReference>
<feature type="transmembrane region" description="Helical" evidence="5">
    <location>
        <begin position="346"/>
        <end position="366"/>
    </location>
</feature>
<dbReference type="GO" id="GO:0022857">
    <property type="term" value="F:transmembrane transporter activity"/>
    <property type="evidence" value="ECO:0007669"/>
    <property type="project" value="InterPro"/>
</dbReference>
<keyword evidence="4 5" id="KW-0472">Membrane</keyword>
<feature type="transmembrane region" description="Helical" evidence="5">
    <location>
        <begin position="105"/>
        <end position="124"/>
    </location>
</feature>
<proteinExistence type="predicted"/>
<dbReference type="GO" id="GO:0016020">
    <property type="term" value="C:membrane"/>
    <property type="evidence" value="ECO:0007669"/>
    <property type="project" value="UniProtKB-SubCell"/>
</dbReference>
<dbReference type="VEuPathDB" id="FungiDB:MCYG_08344"/>
<gene>
    <name evidence="7" type="ORF">MCYG_08344</name>
</gene>
<feature type="domain" description="Major facilitator superfamily (MFS) profile" evidence="6">
    <location>
        <begin position="70"/>
        <end position="545"/>
    </location>
</feature>
<evidence type="ECO:0000256" key="5">
    <source>
        <dbReference type="SAM" id="Phobius"/>
    </source>
</evidence>
<dbReference type="PANTHER" id="PTHR42718:SF10">
    <property type="entry name" value="TRANSPORTER, PUTATIVE (AFU_ORTHOLOGUE AFUA_8G06760)-RELATED"/>
    <property type="match status" value="1"/>
</dbReference>
<feature type="transmembrane region" description="Helical" evidence="5">
    <location>
        <begin position="520"/>
        <end position="540"/>
    </location>
</feature>
<dbReference type="RefSeq" id="XP_002843261.1">
    <property type="nucleotide sequence ID" value="XM_002843215.1"/>
</dbReference>
<dbReference type="PANTHER" id="PTHR42718">
    <property type="entry name" value="MAJOR FACILITATOR SUPERFAMILY MULTIDRUG TRANSPORTER MFSC"/>
    <property type="match status" value="1"/>
</dbReference>
<dbReference type="InterPro" id="IPR036259">
    <property type="entry name" value="MFS_trans_sf"/>
</dbReference>
<dbReference type="AlphaFoldDB" id="C5G072"/>
<dbReference type="eggNOG" id="KOG0254">
    <property type="taxonomic scope" value="Eukaryota"/>
</dbReference>
<dbReference type="Gene3D" id="1.20.1250.20">
    <property type="entry name" value="MFS general substrate transporter like domains"/>
    <property type="match status" value="2"/>
</dbReference>
<protein>
    <submittedName>
        <fullName evidence="7">Integral membrane protein</fullName>
    </submittedName>
</protein>
<keyword evidence="8" id="KW-1185">Reference proteome</keyword>
<evidence type="ECO:0000256" key="3">
    <source>
        <dbReference type="ARBA" id="ARBA00022989"/>
    </source>
</evidence>
<dbReference type="EMBL" id="DS995708">
    <property type="protein sequence ID" value="EEQ35525.1"/>
    <property type="molecule type" value="Genomic_DNA"/>
</dbReference>
<evidence type="ECO:0000313" key="7">
    <source>
        <dbReference type="EMBL" id="EEQ35525.1"/>
    </source>
</evidence>
<dbReference type="InterPro" id="IPR020846">
    <property type="entry name" value="MFS_dom"/>
</dbReference>
<dbReference type="OrthoDB" id="2130629at2759"/>
<dbReference type="Proteomes" id="UP000002035">
    <property type="component" value="Unassembled WGS sequence"/>
</dbReference>
<keyword evidence="3 5" id="KW-1133">Transmembrane helix</keyword>
<keyword evidence="2 5" id="KW-0812">Transmembrane</keyword>
<feature type="transmembrane region" description="Helical" evidence="5">
    <location>
        <begin position="78"/>
        <end position="99"/>
    </location>
</feature>
<dbReference type="GeneID" id="9227451"/>
<feature type="transmembrane region" description="Helical" evidence="5">
    <location>
        <begin position="473"/>
        <end position="500"/>
    </location>
</feature>
<dbReference type="SUPFAM" id="SSF103473">
    <property type="entry name" value="MFS general substrate transporter"/>
    <property type="match status" value="1"/>
</dbReference>
<sequence>MSQTAIELIAPAAVHDTPKSSHLVIPALGTRSTENVTSHGVHRDPDDSSDEEVVSTFTVPVVSKGKAAVIIASASSMVLMNSVLTGILTVGLPVIAADIGLADSLLLWPASVYGLTCGCTLLLSGSIADVVGSRPVYLAGCGILSAFTLGCGLVKTGIQLIMFRAISGIAMSLCLPSAVSIITAAFAPGGRRNIAFACLGAAQPVGFSLGIVLGGVLIASIGWRYGYFIGAGVNVLILIVAYWQIPADPRKVVPVTWRRLKTEIDWVGTLLISASLGLFSYALSTISVSIRELAKPGNSVTLALSAICLVGFVYWIHRQERLGRVAMVPPNLFKSSVNAPRRARNFTCVCISVFFTWAFFNSFQFFTTLYFQQLQGSSALMASIRFIPMVISGLVTNIVTGFLVKRVSADILCTCAAVASSIAPLLMALAKPEWNYWTAPFFATILIPISADTLFTVSNLVITSAFPPKTHGLAGGVFNTISQIGMSVGLAITAVAANSVVEHNLPHSDRHTALLKGYRVTYWISFGAAVMIVGLSLWGLRSIGKIGLKRE</sequence>
<feature type="transmembrane region" description="Helical" evidence="5">
    <location>
        <begin position="136"/>
        <end position="155"/>
    </location>
</feature>
<accession>C5G072</accession>
<feature type="transmembrane region" description="Helical" evidence="5">
    <location>
        <begin position="300"/>
        <end position="317"/>
    </location>
</feature>
<dbReference type="HOGENOM" id="CLU_000960_27_5_1"/>
<dbReference type="InterPro" id="IPR011701">
    <property type="entry name" value="MFS"/>
</dbReference>
<evidence type="ECO:0000313" key="8">
    <source>
        <dbReference type="Proteomes" id="UP000002035"/>
    </source>
</evidence>
<dbReference type="Pfam" id="PF07690">
    <property type="entry name" value="MFS_1"/>
    <property type="match status" value="1"/>
</dbReference>
<feature type="transmembrane region" description="Helical" evidence="5">
    <location>
        <begin position="266"/>
        <end position="288"/>
    </location>
</feature>
<evidence type="ECO:0000256" key="4">
    <source>
        <dbReference type="ARBA" id="ARBA00023136"/>
    </source>
</evidence>
<comment type="subcellular location">
    <subcellularLocation>
        <location evidence="1">Membrane</location>
        <topology evidence="1">Multi-pass membrane protein</topology>
    </subcellularLocation>
</comment>
<organism evidence="7 8">
    <name type="scientific">Arthroderma otae (strain ATCC MYA-4605 / CBS 113480)</name>
    <name type="common">Microsporum canis</name>
    <dbReference type="NCBI Taxonomy" id="554155"/>
    <lineage>
        <taxon>Eukaryota</taxon>
        <taxon>Fungi</taxon>
        <taxon>Dikarya</taxon>
        <taxon>Ascomycota</taxon>
        <taxon>Pezizomycotina</taxon>
        <taxon>Eurotiomycetes</taxon>
        <taxon>Eurotiomycetidae</taxon>
        <taxon>Onygenales</taxon>
        <taxon>Arthrodermataceae</taxon>
        <taxon>Microsporum</taxon>
    </lineage>
</organism>
<feature type="transmembrane region" description="Helical" evidence="5">
    <location>
        <begin position="436"/>
        <end position="461"/>
    </location>
</feature>
<feature type="transmembrane region" description="Helical" evidence="5">
    <location>
        <begin position="194"/>
        <end position="219"/>
    </location>
</feature>
<name>C5G072_ARTOC</name>
<feature type="transmembrane region" description="Helical" evidence="5">
    <location>
        <begin position="386"/>
        <end position="404"/>
    </location>
</feature>
<feature type="transmembrane region" description="Helical" evidence="5">
    <location>
        <begin position="161"/>
        <end position="187"/>
    </location>
</feature>
<dbReference type="OMA" id="IMFRAMS"/>
<feature type="transmembrane region" description="Helical" evidence="5">
    <location>
        <begin position="225"/>
        <end position="245"/>
    </location>
</feature>
<evidence type="ECO:0000259" key="6">
    <source>
        <dbReference type="PROSITE" id="PS50850"/>
    </source>
</evidence>